<dbReference type="WBParaSite" id="L893_g1469.t1">
    <property type="protein sequence ID" value="L893_g1469.t1"/>
    <property type="gene ID" value="L893_g1469"/>
</dbReference>
<evidence type="ECO:0000313" key="2">
    <source>
        <dbReference type="WBParaSite" id="L893_g1469.t1"/>
    </source>
</evidence>
<accession>A0A1I7YBG4</accession>
<name>A0A1I7YBG4_9BILA</name>
<organism evidence="1 2">
    <name type="scientific">Steinernema glaseri</name>
    <dbReference type="NCBI Taxonomy" id="37863"/>
    <lineage>
        <taxon>Eukaryota</taxon>
        <taxon>Metazoa</taxon>
        <taxon>Ecdysozoa</taxon>
        <taxon>Nematoda</taxon>
        <taxon>Chromadorea</taxon>
        <taxon>Rhabditida</taxon>
        <taxon>Tylenchina</taxon>
        <taxon>Panagrolaimomorpha</taxon>
        <taxon>Strongyloidoidea</taxon>
        <taxon>Steinernematidae</taxon>
        <taxon>Steinernema</taxon>
    </lineage>
</organism>
<proteinExistence type="predicted"/>
<reference evidence="2" key="1">
    <citation type="submission" date="2016-11" db="UniProtKB">
        <authorList>
            <consortium name="WormBaseParasite"/>
        </authorList>
    </citation>
    <scope>IDENTIFICATION</scope>
</reference>
<evidence type="ECO:0000313" key="1">
    <source>
        <dbReference type="Proteomes" id="UP000095287"/>
    </source>
</evidence>
<sequence length="319" mass="36440">MPPRDFAMPREHSGPYMGGFLHSGAFSQRLQMDSVPIAFVDALCITLEIDDLEKLQKLRRPWSSTPEKHCGKRRDFGLHLNVNHDGTQVGVMLSGYPNVTCASLSKHDRIGYITVGSSKFADLPEKMTLHRFRKKILPLVTSLTSSYALDMRYSERSQKELRKSLCSSLHGYIFHLTTGYTGGRCIEFLEKQIGFGYLSILRLTGEEWPDSMKSTMHTFLKSPNFMSLEIRGTNLTIDFDMATCFIEGFFKRDFAMYSSLCGKPSFDVEMLEDFYPDFRVYYSYCEGRYDLDGMVWDTPESGTLYAYFEGGELTLSSFS</sequence>
<protein>
    <submittedName>
        <fullName evidence="2">F-box domain-containing protein</fullName>
    </submittedName>
</protein>
<keyword evidence="1" id="KW-1185">Reference proteome</keyword>
<dbReference type="AlphaFoldDB" id="A0A1I7YBG4"/>
<dbReference type="Proteomes" id="UP000095287">
    <property type="component" value="Unplaced"/>
</dbReference>